<reference evidence="2 3" key="1">
    <citation type="submission" date="2017-07" db="EMBL/GenBank/DDBJ databases">
        <title>Sandarakinorhabdus cyanobacteriorum sp. nov., a novel bacterium isolated from cyanobacterial aggregates in a eutrophic lake.</title>
        <authorList>
            <person name="Cai H."/>
        </authorList>
    </citation>
    <scope>NUCLEOTIDE SEQUENCE [LARGE SCALE GENOMIC DNA]</scope>
    <source>
        <strain evidence="2 3">TH057</strain>
    </source>
</reference>
<evidence type="ECO:0000313" key="2">
    <source>
        <dbReference type="EMBL" id="OYQ27680.1"/>
    </source>
</evidence>
<dbReference type="AlphaFoldDB" id="A0A255YGU2"/>
<comment type="caution">
    <text evidence="2">The sequence shown here is derived from an EMBL/GenBank/DDBJ whole genome shotgun (WGS) entry which is preliminary data.</text>
</comment>
<dbReference type="InterPro" id="IPR018964">
    <property type="entry name" value="Phage_phiJL001_Gp84_C"/>
</dbReference>
<protein>
    <recommendedName>
        <fullName evidence="1">Bacteriophage phiJL001 Gp84 C-terminal domain-containing protein</fullName>
    </recommendedName>
</protein>
<dbReference type="Pfam" id="PF09931">
    <property type="entry name" value="Phage_phiJL001_Gp84_N"/>
    <property type="match status" value="1"/>
</dbReference>
<dbReference type="RefSeq" id="WP_094473992.1">
    <property type="nucleotide sequence ID" value="NZ_NOXT01000113.1"/>
</dbReference>
<evidence type="ECO:0000259" key="1">
    <source>
        <dbReference type="Pfam" id="PF09356"/>
    </source>
</evidence>
<proteinExistence type="predicted"/>
<feature type="domain" description="Bacteriophage phiJL001 Gp84 C-terminal" evidence="1">
    <location>
        <begin position="191"/>
        <end position="264"/>
    </location>
</feature>
<dbReference type="InterPro" id="IPR011928">
    <property type="entry name" value="Phage_phiJL001_Gp84"/>
</dbReference>
<dbReference type="Proteomes" id="UP000216991">
    <property type="component" value="Unassembled WGS sequence"/>
</dbReference>
<dbReference type="EMBL" id="NOXT01000113">
    <property type="protein sequence ID" value="OYQ27680.1"/>
    <property type="molecule type" value="Genomic_DNA"/>
</dbReference>
<accession>A0A255YGU2</accession>
<gene>
    <name evidence="2" type="ORF">CHU93_10480</name>
</gene>
<keyword evidence="3" id="KW-1185">Reference proteome</keyword>
<name>A0A255YGU2_9SPHN</name>
<dbReference type="NCBIfam" id="TIGR02218">
    <property type="entry name" value="phg_TIGR02218"/>
    <property type="match status" value="1"/>
</dbReference>
<dbReference type="Pfam" id="PF09356">
    <property type="entry name" value="Phage_BR0599"/>
    <property type="match status" value="1"/>
</dbReference>
<evidence type="ECO:0000313" key="3">
    <source>
        <dbReference type="Proteomes" id="UP000216991"/>
    </source>
</evidence>
<organism evidence="2 3">
    <name type="scientific">Sandarakinorhabdus cyanobacteriorum</name>
    <dbReference type="NCBI Taxonomy" id="1981098"/>
    <lineage>
        <taxon>Bacteria</taxon>
        <taxon>Pseudomonadati</taxon>
        <taxon>Pseudomonadota</taxon>
        <taxon>Alphaproteobacteria</taxon>
        <taxon>Sphingomonadales</taxon>
        <taxon>Sphingosinicellaceae</taxon>
        <taxon>Sandarakinorhabdus</taxon>
    </lineage>
</organism>
<sequence>MASHAIVQDDLTHLALCWRLVRADGVALGFTSHDRDLLVDGLVHLARPGMSPSAIVLGDGVTADDLEVAGGLSSAALTRADLLAGRWDGARLRLFLVDWRDPAAGQVALASGTLGDVAVGEGSDAGFVATLESPAAALQASVVELCSPECRAELGDARCRASLRGRRRIVVVTAAEPGRCRVEGIVAADHADGRLLVLDGVAAGLERRIVAADSDWLQLDEPLALAVGDRVQLTEGCDKRFATCRDRFANALNFRGEPHVPGGDLLTRIGG</sequence>
<dbReference type="OrthoDB" id="1633386at2"/>